<protein>
    <submittedName>
        <fullName evidence="2">Uncharacterized protein</fullName>
    </submittedName>
</protein>
<proteinExistence type="predicted"/>
<dbReference type="AlphaFoldDB" id="A0A2P8IAG2"/>
<feature type="transmembrane region" description="Helical" evidence="1">
    <location>
        <begin position="22"/>
        <end position="40"/>
    </location>
</feature>
<keyword evidence="1" id="KW-1133">Transmembrane helix</keyword>
<feature type="transmembrane region" description="Helical" evidence="1">
    <location>
        <begin position="46"/>
        <end position="67"/>
    </location>
</feature>
<dbReference type="RefSeq" id="WP_146173868.1">
    <property type="nucleotide sequence ID" value="NZ_PYAX01000005.1"/>
</dbReference>
<dbReference type="Proteomes" id="UP000241118">
    <property type="component" value="Unassembled WGS sequence"/>
</dbReference>
<dbReference type="EMBL" id="PYAX01000005">
    <property type="protein sequence ID" value="PSL55454.1"/>
    <property type="molecule type" value="Genomic_DNA"/>
</dbReference>
<sequence length="159" mass="17946">MLGAVVGEAWVDKCLTSADRRAVGFIGLALFGLLTLWVVAEWTGSRWVFLLTPLCVELAVPGLRHFFSRRALRRLLDTYPRHPVSVHFVPGRTRVGRQTYLETADSDRTFLRLAEIPERVRENIRRGGRVWLAGPDPRGRAAVLTRGAPFMTLGRIVIR</sequence>
<gene>
    <name evidence="2" type="ORF">B0I31_105417</name>
</gene>
<reference evidence="2 3" key="1">
    <citation type="submission" date="2018-03" db="EMBL/GenBank/DDBJ databases">
        <title>Genomic Encyclopedia of Type Strains, Phase III (KMG-III): the genomes of soil and plant-associated and newly described type strains.</title>
        <authorList>
            <person name="Whitman W."/>
        </authorList>
    </citation>
    <scope>NUCLEOTIDE SEQUENCE [LARGE SCALE GENOMIC DNA]</scope>
    <source>
        <strain evidence="2 3">CGMCC 4.7097</strain>
    </source>
</reference>
<keyword evidence="1" id="KW-0472">Membrane</keyword>
<name>A0A2P8IAG2_SACCR</name>
<accession>A0A2P8IAG2</accession>
<comment type="caution">
    <text evidence="2">The sequence shown here is derived from an EMBL/GenBank/DDBJ whole genome shotgun (WGS) entry which is preliminary data.</text>
</comment>
<dbReference type="OrthoDB" id="3695067at2"/>
<keyword evidence="1" id="KW-0812">Transmembrane</keyword>
<evidence type="ECO:0000313" key="3">
    <source>
        <dbReference type="Proteomes" id="UP000241118"/>
    </source>
</evidence>
<evidence type="ECO:0000256" key="1">
    <source>
        <dbReference type="SAM" id="Phobius"/>
    </source>
</evidence>
<keyword evidence="3" id="KW-1185">Reference proteome</keyword>
<organism evidence="2 3">
    <name type="scientific">Saccharothrix carnea</name>
    <dbReference type="NCBI Taxonomy" id="1280637"/>
    <lineage>
        <taxon>Bacteria</taxon>
        <taxon>Bacillati</taxon>
        <taxon>Actinomycetota</taxon>
        <taxon>Actinomycetes</taxon>
        <taxon>Pseudonocardiales</taxon>
        <taxon>Pseudonocardiaceae</taxon>
        <taxon>Saccharothrix</taxon>
    </lineage>
</organism>
<evidence type="ECO:0000313" key="2">
    <source>
        <dbReference type="EMBL" id="PSL55454.1"/>
    </source>
</evidence>